<keyword evidence="2" id="KW-1185">Reference proteome</keyword>
<name>A0AAV7F7C1_ARIFI</name>
<accession>A0AAV7F7C1</accession>
<dbReference type="AlphaFoldDB" id="A0AAV7F7C1"/>
<evidence type="ECO:0000313" key="2">
    <source>
        <dbReference type="Proteomes" id="UP000825729"/>
    </source>
</evidence>
<protein>
    <submittedName>
        <fullName evidence="1">Uncharacterized protein</fullName>
    </submittedName>
</protein>
<evidence type="ECO:0000313" key="1">
    <source>
        <dbReference type="EMBL" id="KAG9456983.1"/>
    </source>
</evidence>
<dbReference type="Proteomes" id="UP000825729">
    <property type="component" value="Unassembled WGS sequence"/>
</dbReference>
<sequence>MRNLQRPIHDQTHSGTYILEMMVALQGCIPMGSNGADRPEAAASIFHALPSMHAWVLVAVASSESQCLQDIVWCFCRSERASRILSKSTRTKPGPVNRRCRRVSSVGLDHFMA</sequence>
<proteinExistence type="predicted"/>
<comment type="caution">
    <text evidence="1">The sequence shown here is derived from an EMBL/GenBank/DDBJ whole genome shotgun (WGS) entry which is preliminary data.</text>
</comment>
<gene>
    <name evidence="1" type="ORF">H6P81_001491</name>
</gene>
<dbReference type="EMBL" id="JAINDJ010000002">
    <property type="protein sequence ID" value="KAG9456983.1"/>
    <property type="molecule type" value="Genomic_DNA"/>
</dbReference>
<reference evidence="1 2" key="1">
    <citation type="submission" date="2021-07" db="EMBL/GenBank/DDBJ databases">
        <title>The Aristolochia fimbriata genome: insights into angiosperm evolution, floral development and chemical biosynthesis.</title>
        <authorList>
            <person name="Jiao Y."/>
        </authorList>
    </citation>
    <scope>NUCLEOTIDE SEQUENCE [LARGE SCALE GENOMIC DNA]</scope>
    <source>
        <strain evidence="1">IBCAS-2021</strain>
        <tissue evidence="1">Leaf</tissue>
    </source>
</reference>
<organism evidence="1 2">
    <name type="scientific">Aristolochia fimbriata</name>
    <name type="common">White veined hardy Dutchman's pipe vine</name>
    <dbReference type="NCBI Taxonomy" id="158543"/>
    <lineage>
        <taxon>Eukaryota</taxon>
        <taxon>Viridiplantae</taxon>
        <taxon>Streptophyta</taxon>
        <taxon>Embryophyta</taxon>
        <taxon>Tracheophyta</taxon>
        <taxon>Spermatophyta</taxon>
        <taxon>Magnoliopsida</taxon>
        <taxon>Magnoliidae</taxon>
        <taxon>Piperales</taxon>
        <taxon>Aristolochiaceae</taxon>
        <taxon>Aristolochia</taxon>
    </lineage>
</organism>